<proteinExistence type="predicted"/>
<name>A0A839GR20_9BACT</name>
<evidence type="ECO:0000259" key="2">
    <source>
        <dbReference type="Pfam" id="PF07969"/>
    </source>
</evidence>
<dbReference type="PANTHER" id="PTHR11647">
    <property type="entry name" value="HYDRANTOINASE/DIHYDROPYRIMIDINASE FAMILY MEMBER"/>
    <property type="match status" value="1"/>
</dbReference>
<protein>
    <submittedName>
        <fullName evidence="3">N-acyl-D-aspartate/D-glutamate deacylase</fullName>
    </submittedName>
</protein>
<gene>
    <name evidence="3" type="ORF">FHS90_004024</name>
</gene>
<dbReference type="InterPro" id="IPR032466">
    <property type="entry name" value="Metal_Hydrolase"/>
</dbReference>
<dbReference type="InterPro" id="IPR011059">
    <property type="entry name" value="Metal-dep_hydrolase_composite"/>
</dbReference>
<feature type="signal peptide" evidence="1">
    <location>
        <begin position="1"/>
        <end position="28"/>
    </location>
</feature>
<dbReference type="Pfam" id="PF07969">
    <property type="entry name" value="Amidohydro_3"/>
    <property type="match status" value="2"/>
</dbReference>
<dbReference type="SUPFAM" id="SSF51338">
    <property type="entry name" value="Composite domain of metallo-dependent hydrolases"/>
    <property type="match status" value="1"/>
</dbReference>
<sequence>MHTIFNKQFLLTACLALLTTAVSYGQRAAGKTLDLLITGAMVFDGSGKDSAQLDVGILGDRIAFVGNAQQNQIKAKKTIKAKGLYLAPGFIDPHTHTDKYLNSKDAAERATLPFLAQGVTTVFAGSDGFGGSDIAKQLSAWDRNGIGLNAALFVGHGGVRKEVLGSKNVQPTPAQLEEMRQRVDRAMKEGAIGLSGGLFYAPASYAKTQEVTELAKVAANYQGVYDTHMRSEGTGVLDAIQETLDIGTGSGIPVHISHIKVSGETNWGRSQEVIRMVENAQRKGQKVTANHYPYVASSTSLKATLMPRWAEDGGSKEMLQRLEDPKTLERIKKSLASKLDSTGRAERITLATPKNPELNGKSILKISQEWGVKPEDAVIRILKENPATSVISFSMSEEDVVRFMQQPWVMTGSDGGGAHPRTYGTFARKMGLYALEKKVMPLSQALHSATGLTATTFHIKDRGFIKEGCFADIVLFDPARFRDNATFDQSTQLASGVHYVLVNGAVSISEGKYTGALAGKALRHAPANAPSPGKEK</sequence>
<feature type="chain" id="PRO_5032645211" evidence="1">
    <location>
        <begin position="29"/>
        <end position="536"/>
    </location>
</feature>
<evidence type="ECO:0000256" key="1">
    <source>
        <dbReference type="SAM" id="SignalP"/>
    </source>
</evidence>
<feature type="domain" description="Amidohydrolase 3" evidence="2">
    <location>
        <begin position="78"/>
        <end position="276"/>
    </location>
</feature>
<dbReference type="RefSeq" id="WP_182514228.1">
    <property type="nucleotide sequence ID" value="NZ_JACJIQ010000020.1"/>
</dbReference>
<keyword evidence="1" id="KW-0732">Signal</keyword>
<comment type="caution">
    <text evidence="3">The sequence shown here is derived from an EMBL/GenBank/DDBJ whole genome shotgun (WGS) entry which is preliminary data.</text>
</comment>
<dbReference type="AlphaFoldDB" id="A0A839GR20"/>
<feature type="domain" description="Amidohydrolase 3" evidence="2">
    <location>
        <begin position="408"/>
        <end position="506"/>
    </location>
</feature>
<dbReference type="Gene3D" id="3.20.20.140">
    <property type="entry name" value="Metal-dependent hydrolases"/>
    <property type="match status" value="2"/>
</dbReference>
<accession>A0A839GR20</accession>
<evidence type="ECO:0000313" key="3">
    <source>
        <dbReference type="EMBL" id="MBA9079289.1"/>
    </source>
</evidence>
<dbReference type="InterPro" id="IPR013108">
    <property type="entry name" value="Amidohydro_3"/>
</dbReference>
<dbReference type="CDD" id="cd01297">
    <property type="entry name" value="D-aminoacylase"/>
    <property type="match status" value="1"/>
</dbReference>
<dbReference type="SUPFAM" id="SSF51556">
    <property type="entry name" value="Metallo-dependent hydrolases"/>
    <property type="match status" value="1"/>
</dbReference>
<dbReference type="EMBL" id="JACJIQ010000020">
    <property type="protein sequence ID" value="MBA9079289.1"/>
    <property type="molecule type" value="Genomic_DNA"/>
</dbReference>
<evidence type="ECO:0000313" key="4">
    <source>
        <dbReference type="Proteomes" id="UP000563094"/>
    </source>
</evidence>
<dbReference type="GO" id="GO:0016812">
    <property type="term" value="F:hydrolase activity, acting on carbon-nitrogen (but not peptide) bonds, in cyclic amides"/>
    <property type="evidence" value="ECO:0007669"/>
    <property type="project" value="TreeGrafter"/>
</dbReference>
<dbReference type="Proteomes" id="UP000563094">
    <property type="component" value="Unassembled WGS sequence"/>
</dbReference>
<keyword evidence="4" id="KW-1185">Reference proteome</keyword>
<reference evidence="3 4" key="1">
    <citation type="submission" date="2020-08" db="EMBL/GenBank/DDBJ databases">
        <title>Genomic Encyclopedia of Type Strains, Phase IV (KMG-IV): sequencing the most valuable type-strain genomes for metagenomic binning, comparative biology and taxonomic classification.</title>
        <authorList>
            <person name="Goeker M."/>
        </authorList>
    </citation>
    <scope>NUCLEOTIDE SEQUENCE [LARGE SCALE GENOMIC DNA]</scope>
    <source>
        <strain evidence="3 4">DSM 29854</strain>
    </source>
</reference>
<dbReference type="GO" id="GO:0005829">
    <property type="term" value="C:cytosol"/>
    <property type="evidence" value="ECO:0007669"/>
    <property type="project" value="TreeGrafter"/>
</dbReference>
<dbReference type="InterPro" id="IPR050378">
    <property type="entry name" value="Metallo-dep_Hydrolases_sf"/>
</dbReference>
<dbReference type="PANTHER" id="PTHR11647:SF1">
    <property type="entry name" value="COLLAPSIN RESPONSE MEDIATOR PROTEIN"/>
    <property type="match status" value="1"/>
</dbReference>
<organism evidence="3 4">
    <name type="scientific">Rufibacter quisquiliarum</name>
    <dbReference type="NCBI Taxonomy" id="1549639"/>
    <lineage>
        <taxon>Bacteria</taxon>
        <taxon>Pseudomonadati</taxon>
        <taxon>Bacteroidota</taxon>
        <taxon>Cytophagia</taxon>
        <taxon>Cytophagales</taxon>
        <taxon>Hymenobacteraceae</taxon>
        <taxon>Rufibacter</taxon>
    </lineage>
</organism>